<dbReference type="Proteomes" id="UP001596150">
    <property type="component" value="Unassembled WGS sequence"/>
</dbReference>
<feature type="compositionally biased region" description="Polar residues" evidence="2">
    <location>
        <begin position="102"/>
        <end position="112"/>
    </location>
</feature>
<feature type="coiled-coil region" evidence="1">
    <location>
        <begin position="39"/>
        <end position="66"/>
    </location>
</feature>
<proteinExistence type="predicted"/>
<dbReference type="RefSeq" id="WP_380225578.1">
    <property type="nucleotide sequence ID" value="NZ_JBHSML010000031.1"/>
</dbReference>
<organism evidence="3 4">
    <name type="scientific">Kaistia terrae</name>
    <dbReference type="NCBI Taxonomy" id="537017"/>
    <lineage>
        <taxon>Bacteria</taxon>
        <taxon>Pseudomonadati</taxon>
        <taxon>Pseudomonadota</taxon>
        <taxon>Alphaproteobacteria</taxon>
        <taxon>Hyphomicrobiales</taxon>
        <taxon>Kaistiaceae</taxon>
        <taxon>Kaistia</taxon>
    </lineage>
</organism>
<name>A0ABW0Q4D8_9HYPH</name>
<accession>A0ABW0Q4D8</accession>
<sequence>MTVPAIWADPDGLVERLEIRAAFAREECTATATVDALYFEEAAARIAELEAEIARKDDALRGLTSEVGALGAFALEIRMIAGSTNYACLMQRRDEARAALSKATTPTPSHGLSNGRGE</sequence>
<evidence type="ECO:0000313" key="4">
    <source>
        <dbReference type="Proteomes" id="UP001596150"/>
    </source>
</evidence>
<keyword evidence="4" id="KW-1185">Reference proteome</keyword>
<reference evidence="4" key="1">
    <citation type="journal article" date="2019" name="Int. J. Syst. Evol. Microbiol.">
        <title>The Global Catalogue of Microorganisms (GCM) 10K type strain sequencing project: providing services to taxonomists for standard genome sequencing and annotation.</title>
        <authorList>
            <consortium name="The Broad Institute Genomics Platform"/>
            <consortium name="The Broad Institute Genome Sequencing Center for Infectious Disease"/>
            <person name="Wu L."/>
            <person name="Ma J."/>
        </authorList>
    </citation>
    <scope>NUCLEOTIDE SEQUENCE [LARGE SCALE GENOMIC DNA]</scope>
    <source>
        <strain evidence="4">KACC 12633</strain>
    </source>
</reference>
<comment type="caution">
    <text evidence="3">The sequence shown here is derived from an EMBL/GenBank/DDBJ whole genome shotgun (WGS) entry which is preliminary data.</text>
</comment>
<evidence type="ECO:0000256" key="1">
    <source>
        <dbReference type="SAM" id="Coils"/>
    </source>
</evidence>
<gene>
    <name evidence="3" type="ORF">ACFPP9_24580</name>
</gene>
<protein>
    <submittedName>
        <fullName evidence="3">Uncharacterized protein</fullName>
    </submittedName>
</protein>
<feature type="region of interest" description="Disordered" evidence="2">
    <location>
        <begin position="97"/>
        <end position="118"/>
    </location>
</feature>
<evidence type="ECO:0000256" key="2">
    <source>
        <dbReference type="SAM" id="MobiDB-lite"/>
    </source>
</evidence>
<evidence type="ECO:0000313" key="3">
    <source>
        <dbReference type="EMBL" id="MFC5518962.1"/>
    </source>
</evidence>
<dbReference type="EMBL" id="JBHSML010000031">
    <property type="protein sequence ID" value="MFC5518962.1"/>
    <property type="molecule type" value="Genomic_DNA"/>
</dbReference>
<keyword evidence="1" id="KW-0175">Coiled coil</keyword>